<evidence type="ECO:0000313" key="9">
    <source>
        <dbReference type="Proteomes" id="UP000596742"/>
    </source>
</evidence>
<dbReference type="SMART" id="SM00184">
    <property type="entry name" value="RING"/>
    <property type="match status" value="1"/>
</dbReference>
<dbReference type="AlphaFoldDB" id="A0A8B6CFG0"/>
<dbReference type="PROSITE" id="PS00518">
    <property type="entry name" value="ZF_RING_1"/>
    <property type="match status" value="1"/>
</dbReference>
<dbReference type="OrthoDB" id="5977875at2759"/>
<dbReference type="PANTHER" id="PTHR25462">
    <property type="entry name" value="BONUS, ISOFORM C-RELATED"/>
    <property type="match status" value="1"/>
</dbReference>
<evidence type="ECO:0000256" key="3">
    <source>
        <dbReference type="ARBA" id="ARBA00022771"/>
    </source>
</evidence>
<dbReference type="Gene3D" id="3.30.40.10">
    <property type="entry name" value="Zinc/RING finger domain, C3HC4 (zinc finger)"/>
    <property type="match status" value="1"/>
</dbReference>
<reference evidence="8" key="1">
    <citation type="submission" date="2018-11" db="EMBL/GenBank/DDBJ databases">
        <authorList>
            <person name="Alioto T."/>
            <person name="Alioto T."/>
        </authorList>
    </citation>
    <scope>NUCLEOTIDE SEQUENCE</scope>
</reference>
<evidence type="ECO:0000259" key="7">
    <source>
        <dbReference type="PROSITE" id="PS50119"/>
    </source>
</evidence>
<dbReference type="InterPro" id="IPR017907">
    <property type="entry name" value="Znf_RING_CS"/>
</dbReference>
<dbReference type="InterPro" id="IPR027370">
    <property type="entry name" value="Znf-RING_euk"/>
</dbReference>
<evidence type="ECO:0000256" key="2">
    <source>
        <dbReference type="ARBA" id="ARBA00022723"/>
    </source>
</evidence>
<dbReference type="InterPro" id="IPR011044">
    <property type="entry name" value="Quino_amine_DH_bsu"/>
</dbReference>
<dbReference type="SUPFAM" id="SSF57845">
    <property type="entry name" value="B-box zinc-binding domain"/>
    <property type="match status" value="1"/>
</dbReference>
<dbReference type="Proteomes" id="UP000596742">
    <property type="component" value="Unassembled WGS sequence"/>
</dbReference>
<dbReference type="Pfam" id="PF13445">
    <property type="entry name" value="zf-RING_UBOX"/>
    <property type="match status" value="1"/>
</dbReference>
<dbReference type="SUPFAM" id="SSF57850">
    <property type="entry name" value="RING/U-box"/>
    <property type="match status" value="1"/>
</dbReference>
<name>A0A8B6CFG0_MYTGA</name>
<keyword evidence="4" id="KW-0862">Zinc</keyword>
<evidence type="ECO:0000256" key="1">
    <source>
        <dbReference type="ARBA" id="ARBA00022553"/>
    </source>
</evidence>
<keyword evidence="2" id="KW-0479">Metal-binding</keyword>
<comment type="caution">
    <text evidence="8">The sequence shown here is derived from an EMBL/GenBank/DDBJ whole genome shotgun (WGS) entry which is preliminary data.</text>
</comment>
<sequence length="660" mass="73943">MATAEIECDIFTCPICLEKLNSPKSLPCSHSFCEVCIGEFILSTERRAGHKLSIYPCPVCREVVTPTNPGDETSQLASSLSKNVTISAQMDRSESTKQECHICKRQNIHNVATHWCRDCSEAFCDDCLRHHNLMKISADHKVVKIEDISKCASGGESDFCLISYKCLVHTSKILEAFCFDHQELCCVLCLTLQHRKCENIQAIEEMTDLNTDGIESFQSKLKEVKGQVKKKVEEIKHKHETLESYFEDIELAAKTSAASIKERIDVLLSSFLVELSITGDKHKSVSKGKLKTAENLLSSIVSLMNITKSVQDYGSLNQMFIHLNKSKYELKSKIEATNKILDAESVEEAIFALNEGLQQIEEEDMFGEVEVYYNGPIKVNYNVPIDLSELLNANPLDTGSIKNIKLRHKKTMNFAFTVHAICTMDNIILVGGGQVLDIITDTFGNLSAVDCVTGACVANTTHEYTVISLSCESPTIFVLNRMTISTFKLQEGVFKLHQKIYFVDTSTGGFCLFDEFLYCITDNKLQKKNIKKTELQECFDISTNDSKENGLAADIKNRRLLYTSDTSEIVATTIDGTEVFRYKDAHMKNIVSVAVSSQGCIIACDQTSKLHVISEDGKQGKTLLDKFDKIKEPQDICFDKSGTILYVCGDQFVEKYEVLY</sequence>
<dbReference type="InterPro" id="IPR000315">
    <property type="entry name" value="Znf_B-box"/>
</dbReference>
<protein>
    <submittedName>
        <fullName evidence="8">Tripartite motif-containing protein 2/3</fullName>
    </submittedName>
</protein>
<keyword evidence="3 5" id="KW-0863">Zinc-finger</keyword>
<dbReference type="InterPro" id="IPR013083">
    <property type="entry name" value="Znf_RING/FYVE/PHD"/>
</dbReference>
<dbReference type="CDD" id="cd19757">
    <property type="entry name" value="Bbox1"/>
    <property type="match status" value="1"/>
</dbReference>
<dbReference type="Gene3D" id="3.30.160.60">
    <property type="entry name" value="Classic Zinc Finger"/>
    <property type="match status" value="1"/>
</dbReference>
<evidence type="ECO:0000256" key="4">
    <source>
        <dbReference type="ARBA" id="ARBA00022833"/>
    </source>
</evidence>
<dbReference type="InterPro" id="IPR047153">
    <property type="entry name" value="TRIM45/56/19-like"/>
</dbReference>
<feature type="domain" description="RING-type" evidence="6">
    <location>
        <begin position="13"/>
        <end position="61"/>
    </location>
</feature>
<feature type="domain" description="B box-type" evidence="7">
    <location>
        <begin position="98"/>
        <end position="145"/>
    </location>
</feature>
<gene>
    <name evidence="8" type="ORF">MGAL_10B011668</name>
</gene>
<accession>A0A8B6CFG0</accession>
<keyword evidence="9" id="KW-1185">Reference proteome</keyword>
<dbReference type="GO" id="GO:0008270">
    <property type="term" value="F:zinc ion binding"/>
    <property type="evidence" value="ECO:0007669"/>
    <property type="project" value="UniProtKB-KW"/>
</dbReference>
<evidence type="ECO:0000256" key="5">
    <source>
        <dbReference type="PROSITE-ProRule" id="PRU00024"/>
    </source>
</evidence>
<dbReference type="PANTHER" id="PTHR25462:SF296">
    <property type="entry name" value="MEIOTIC P26, ISOFORM F"/>
    <property type="match status" value="1"/>
</dbReference>
<organism evidence="8 9">
    <name type="scientific">Mytilus galloprovincialis</name>
    <name type="common">Mediterranean mussel</name>
    <dbReference type="NCBI Taxonomy" id="29158"/>
    <lineage>
        <taxon>Eukaryota</taxon>
        <taxon>Metazoa</taxon>
        <taxon>Spiralia</taxon>
        <taxon>Lophotrochozoa</taxon>
        <taxon>Mollusca</taxon>
        <taxon>Bivalvia</taxon>
        <taxon>Autobranchia</taxon>
        <taxon>Pteriomorphia</taxon>
        <taxon>Mytilida</taxon>
        <taxon>Mytiloidea</taxon>
        <taxon>Mytilidae</taxon>
        <taxon>Mytilinae</taxon>
        <taxon>Mytilus</taxon>
    </lineage>
</organism>
<dbReference type="InterPro" id="IPR011042">
    <property type="entry name" value="6-blade_b-propeller_TolB-like"/>
</dbReference>
<dbReference type="Gene3D" id="2.120.10.30">
    <property type="entry name" value="TolB, C-terminal domain"/>
    <property type="match status" value="1"/>
</dbReference>
<dbReference type="GO" id="GO:0061630">
    <property type="term" value="F:ubiquitin protein ligase activity"/>
    <property type="evidence" value="ECO:0007669"/>
    <property type="project" value="TreeGrafter"/>
</dbReference>
<evidence type="ECO:0000259" key="6">
    <source>
        <dbReference type="PROSITE" id="PS50089"/>
    </source>
</evidence>
<keyword evidence="1" id="KW-0597">Phosphoprotein</keyword>
<dbReference type="PROSITE" id="PS50119">
    <property type="entry name" value="ZF_BBOX"/>
    <property type="match status" value="1"/>
</dbReference>
<dbReference type="SUPFAM" id="SSF57903">
    <property type="entry name" value="FYVE/PHD zinc finger"/>
    <property type="match status" value="1"/>
</dbReference>
<dbReference type="PROSITE" id="PS50089">
    <property type="entry name" value="ZF_RING_2"/>
    <property type="match status" value="1"/>
</dbReference>
<dbReference type="SUPFAM" id="SSF50969">
    <property type="entry name" value="YVTN repeat-like/Quinoprotein amine dehydrogenase"/>
    <property type="match status" value="1"/>
</dbReference>
<dbReference type="EMBL" id="UYJE01001602">
    <property type="protein sequence ID" value="VDI03438.1"/>
    <property type="molecule type" value="Genomic_DNA"/>
</dbReference>
<dbReference type="InterPro" id="IPR011011">
    <property type="entry name" value="Znf_FYVE_PHD"/>
</dbReference>
<evidence type="ECO:0000313" key="8">
    <source>
        <dbReference type="EMBL" id="VDI03438.1"/>
    </source>
</evidence>
<dbReference type="InterPro" id="IPR001841">
    <property type="entry name" value="Znf_RING"/>
</dbReference>
<proteinExistence type="predicted"/>